<feature type="domain" description="COMM" evidence="1">
    <location>
        <begin position="38"/>
        <end position="110"/>
    </location>
</feature>
<dbReference type="PROSITE" id="PS51269">
    <property type="entry name" value="COMM"/>
    <property type="match status" value="1"/>
</dbReference>
<dbReference type="Pfam" id="PF07258">
    <property type="entry name" value="COMM_domain"/>
    <property type="match status" value="1"/>
</dbReference>
<proteinExistence type="predicted"/>
<comment type="caution">
    <text evidence="2">The sequence shown here is derived from an EMBL/GenBank/DDBJ whole genome shotgun (WGS) entry which is preliminary data.</text>
</comment>
<evidence type="ECO:0000313" key="3">
    <source>
        <dbReference type="Proteomes" id="UP000326759"/>
    </source>
</evidence>
<dbReference type="InterPro" id="IPR017920">
    <property type="entry name" value="COMM"/>
</dbReference>
<accession>A0A5N5SZ78</accession>
<evidence type="ECO:0000259" key="1">
    <source>
        <dbReference type="PROSITE" id="PS51269"/>
    </source>
</evidence>
<reference evidence="2 3" key="1">
    <citation type="journal article" date="2019" name="PLoS Biol.">
        <title>Sex chromosomes control vertical transmission of feminizing Wolbachia symbionts in an isopod.</title>
        <authorList>
            <person name="Becking T."/>
            <person name="Chebbi M.A."/>
            <person name="Giraud I."/>
            <person name="Moumen B."/>
            <person name="Laverre T."/>
            <person name="Caubet Y."/>
            <person name="Peccoud J."/>
            <person name="Gilbert C."/>
            <person name="Cordaux R."/>
        </authorList>
    </citation>
    <scope>NUCLEOTIDE SEQUENCE [LARGE SCALE GENOMIC DNA]</scope>
    <source>
        <strain evidence="2">ANa2</strain>
        <tissue evidence="2">Whole body excluding digestive tract and cuticle</tissue>
    </source>
</reference>
<feature type="non-terminal residue" evidence="2">
    <location>
        <position position="1"/>
    </location>
</feature>
<keyword evidence="3" id="KW-1185">Reference proteome</keyword>
<name>A0A5N5SZ78_9CRUS</name>
<gene>
    <name evidence="2" type="ORF">Anas_04756</name>
</gene>
<organism evidence="2 3">
    <name type="scientific">Armadillidium nasatum</name>
    <dbReference type="NCBI Taxonomy" id="96803"/>
    <lineage>
        <taxon>Eukaryota</taxon>
        <taxon>Metazoa</taxon>
        <taxon>Ecdysozoa</taxon>
        <taxon>Arthropoda</taxon>
        <taxon>Crustacea</taxon>
        <taxon>Multicrustacea</taxon>
        <taxon>Malacostraca</taxon>
        <taxon>Eumalacostraca</taxon>
        <taxon>Peracarida</taxon>
        <taxon>Isopoda</taxon>
        <taxon>Oniscidea</taxon>
        <taxon>Crinocheta</taxon>
        <taxon>Armadillidiidae</taxon>
        <taxon>Armadillidium</taxon>
    </lineage>
</organism>
<dbReference type="AlphaFoldDB" id="A0A5N5SZ78"/>
<sequence length="111" mass="13306">LLFVICNIKIQKYIYIFFKFLRKGAFFFLSVKMKDAFFLTDFDFNVKMSISSSNNLRLKEPYLSLFLHLQPQAETNKNLFKTLHIEMNKDQLKSFIQTLKEALFKMSLRFV</sequence>
<dbReference type="Proteomes" id="UP000326759">
    <property type="component" value="Unassembled WGS sequence"/>
</dbReference>
<protein>
    <recommendedName>
        <fullName evidence="1">COMM domain-containing protein</fullName>
    </recommendedName>
</protein>
<feature type="non-terminal residue" evidence="2">
    <location>
        <position position="111"/>
    </location>
</feature>
<evidence type="ECO:0000313" key="2">
    <source>
        <dbReference type="EMBL" id="KAB7499218.1"/>
    </source>
</evidence>
<dbReference type="EMBL" id="SEYY01018569">
    <property type="protein sequence ID" value="KAB7499218.1"/>
    <property type="molecule type" value="Genomic_DNA"/>
</dbReference>
<dbReference type="OrthoDB" id="64318at2759"/>